<name>A0ABV8U2E7_9ACTN</name>
<proteinExistence type="predicted"/>
<gene>
    <name evidence="1" type="ORF">ACFPET_15405</name>
</gene>
<dbReference type="EMBL" id="JBHSDK010000021">
    <property type="protein sequence ID" value="MFC4336590.1"/>
    <property type="molecule type" value="Genomic_DNA"/>
</dbReference>
<reference evidence="2" key="1">
    <citation type="journal article" date="2019" name="Int. J. Syst. Evol. Microbiol.">
        <title>The Global Catalogue of Microorganisms (GCM) 10K type strain sequencing project: providing services to taxonomists for standard genome sequencing and annotation.</title>
        <authorList>
            <consortium name="The Broad Institute Genomics Platform"/>
            <consortium name="The Broad Institute Genome Sequencing Center for Infectious Disease"/>
            <person name="Wu L."/>
            <person name="Ma J."/>
        </authorList>
    </citation>
    <scope>NUCLEOTIDE SEQUENCE [LARGE SCALE GENOMIC DNA]</scope>
    <source>
        <strain evidence="2">IBRC-M 10908</strain>
    </source>
</reference>
<organism evidence="1 2">
    <name type="scientific">Salininema proteolyticum</name>
    <dbReference type="NCBI Taxonomy" id="1607685"/>
    <lineage>
        <taxon>Bacteria</taxon>
        <taxon>Bacillati</taxon>
        <taxon>Actinomycetota</taxon>
        <taxon>Actinomycetes</taxon>
        <taxon>Glycomycetales</taxon>
        <taxon>Glycomycetaceae</taxon>
        <taxon>Salininema</taxon>
    </lineage>
</organism>
<evidence type="ECO:0000313" key="1">
    <source>
        <dbReference type="EMBL" id="MFC4336590.1"/>
    </source>
</evidence>
<protein>
    <submittedName>
        <fullName evidence="1">Uncharacterized protein</fullName>
    </submittedName>
</protein>
<dbReference type="Proteomes" id="UP001595823">
    <property type="component" value="Unassembled WGS sequence"/>
</dbReference>
<evidence type="ECO:0000313" key="2">
    <source>
        <dbReference type="Proteomes" id="UP001595823"/>
    </source>
</evidence>
<keyword evidence="2" id="KW-1185">Reference proteome</keyword>
<comment type="caution">
    <text evidence="1">The sequence shown here is derived from an EMBL/GenBank/DDBJ whole genome shotgun (WGS) entry which is preliminary data.</text>
</comment>
<sequence>MPVILSRLTLAGFQIQIVKRSAKTLLWVTVNGRTAAHVSPSGRWILPVRGWAMSSDIADRLIGEAVRAQARYADYLSTTGRAA</sequence>
<accession>A0ABV8U2E7</accession>
<dbReference type="RefSeq" id="WP_380622676.1">
    <property type="nucleotide sequence ID" value="NZ_JBHSDK010000021.1"/>
</dbReference>